<reference evidence="1 2" key="1">
    <citation type="submission" date="2022-12" db="EMBL/GenBank/DDBJ databases">
        <title>Draft genome sequence of Paenibacillus sp. dW9.</title>
        <authorList>
            <person name="Choi E.-W."/>
            <person name="Kim D.-U."/>
        </authorList>
    </citation>
    <scope>NUCLEOTIDE SEQUENCE [LARGE SCALE GENOMIC DNA]</scope>
    <source>
        <strain evidence="2">dW9</strain>
    </source>
</reference>
<proteinExistence type="predicted"/>
<dbReference type="Proteomes" id="UP001527882">
    <property type="component" value="Unassembled WGS sequence"/>
</dbReference>
<dbReference type="RefSeq" id="WP_269883798.1">
    <property type="nucleotide sequence ID" value="NZ_JAQAGZ010000016.1"/>
</dbReference>
<dbReference type="EMBL" id="JAQAGZ010000016">
    <property type="protein sequence ID" value="MCZ8515270.1"/>
    <property type="molecule type" value="Genomic_DNA"/>
</dbReference>
<accession>A0ABT4QEJ3</accession>
<evidence type="ECO:0000313" key="2">
    <source>
        <dbReference type="Proteomes" id="UP001527882"/>
    </source>
</evidence>
<comment type="caution">
    <text evidence="1">The sequence shown here is derived from an EMBL/GenBank/DDBJ whole genome shotgun (WGS) entry which is preliminary data.</text>
</comment>
<gene>
    <name evidence="1" type="ORF">O9H85_23215</name>
</gene>
<organism evidence="1 2">
    <name type="scientific">Paenibacillus gyeongsangnamensis</name>
    <dbReference type="NCBI Taxonomy" id="3388067"/>
    <lineage>
        <taxon>Bacteria</taxon>
        <taxon>Bacillati</taxon>
        <taxon>Bacillota</taxon>
        <taxon>Bacilli</taxon>
        <taxon>Bacillales</taxon>
        <taxon>Paenibacillaceae</taxon>
        <taxon>Paenibacillus</taxon>
    </lineage>
</organism>
<evidence type="ECO:0000313" key="1">
    <source>
        <dbReference type="EMBL" id="MCZ8515270.1"/>
    </source>
</evidence>
<sequence>MREHTPESPMTGIIELELQQMFAGRATWHTVTKRDQDLDISVVEIKGLAAWSNEDEVLDYVETRMQSDCWEWLNGYQVNVILKEDAGSCRWKK</sequence>
<protein>
    <submittedName>
        <fullName evidence="1">Uncharacterized protein</fullName>
    </submittedName>
</protein>
<name>A0ABT4QEJ3_9BACL</name>
<keyword evidence="2" id="KW-1185">Reference proteome</keyword>